<feature type="domain" description="AAA" evidence="1">
    <location>
        <begin position="20"/>
        <end position="198"/>
    </location>
</feature>
<dbReference type="Gene3D" id="3.40.50.300">
    <property type="entry name" value="P-loop containing nucleotide triphosphate hydrolases"/>
    <property type="match status" value="1"/>
</dbReference>
<evidence type="ECO:0000313" key="3">
    <source>
        <dbReference type="Proteomes" id="UP000831859"/>
    </source>
</evidence>
<keyword evidence="3" id="KW-1185">Reference proteome</keyword>
<keyword evidence="2" id="KW-0614">Plasmid</keyword>
<dbReference type="SUPFAM" id="SSF52540">
    <property type="entry name" value="P-loop containing nucleoside triphosphate hydrolases"/>
    <property type="match status" value="1"/>
</dbReference>
<dbReference type="EMBL" id="CP093363">
    <property type="protein sequence ID" value="UQS85803.1"/>
    <property type="molecule type" value="Genomic_DNA"/>
</dbReference>
<dbReference type="InterPro" id="IPR025669">
    <property type="entry name" value="AAA_dom"/>
</dbReference>
<geneLocation type="plasmid" evidence="2 3">
    <name>p1unnamed</name>
</geneLocation>
<dbReference type="PANTHER" id="PTHR13696">
    <property type="entry name" value="P-LOOP CONTAINING NUCLEOSIDE TRIPHOSPHATE HYDROLASE"/>
    <property type="match status" value="1"/>
</dbReference>
<protein>
    <submittedName>
        <fullName evidence="2">ParA family protein</fullName>
    </submittedName>
</protein>
<gene>
    <name evidence="2" type="ORF">MOO46_07365</name>
</gene>
<dbReference type="InterPro" id="IPR027417">
    <property type="entry name" value="P-loop_NTPase"/>
</dbReference>
<dbReference type="CDD" id="cd02042">
    <property type="entry name" value="ParAB_family"/>
    <property type="match status" value="1"/>
</dbReference>
<sequence length="284" mass="32133">MNDKIKDTIGKLKERNKALTITVGNQKGGVGKTSNATLIGYMLAKKGVKTLVADLDPQSNATKALMLTKSNNTEHVSTIDKTLMAGVQEGSLSNLPVNIVNNLDLLPSFIDFKDFAKFVYRNTQTDSEVDHYLEPLFEPLKENYDIILIDVPPMNPEVTNNSVVMSDYVLISLQTQERSLTGAEDYLNELANLKDEYSLNVDVLGILEVLMRKKGSVDNFIIKNAKEEFGQDNIFENVIPQMERIKRFDVNGISEVDFYDKKVIGVYNQVTDEFLNRIHYFEYE</sequence>
<reference evidence="2 3" key="1">
    <citation type="journal article" date="2022" name="Int. J. Syst. Evol. Microbiol.">
        <title>Apilactobacillus apisilvae sp. nov., Nicolia spurrieriana gen. nov. sp. nov., Bombilactobacillus folatiphilus sp. nov. and Bombilactobacillus thymidiniphilus sp. nov., four new lactic acid bacterial isolates from stingless bees Tetragonula carbonaria and Austroplebeia australis.</title>
        <authorList>
            <person name="Oliphant S.A."/>
            <person name="Watson-Haigh N.S."/>
            <person name="Sumby K.M."/>
            <person name="Gardner J."/>
            <person name="Groom S."/>
            <person name="Jiranek V."/>
        </authorList>
    </citation>
    <scope>NUCLEOTIDE SEQUENCE [LARGE SCALE GENOMIC DNA]</scope>
    <source>
        <strain evidence="2 3">SG5_A10</strain>
    </source>
</reference>
<dbReference type="Pfam" id="PF13614">
    <property type="entry name" value="AAA_31"/>
    <property type="match status" value="1"/>
</dbReference>
<accession>A0ABY4PJ05</accession>
<dbReference type="InterPro" id="IPR050678">
    <property type="entry name" value="DNA_Partitioning_ATPase"/>
</dbReference>
<evidence type="ECO:0000259" key="1">
    <source>
        <dbReference type="Pfam" id="PF13614"/>
    </source>
</evidence>
<proteinExistence type="predicted"/>
<dbReference type="Proteomes" id="UP000831859">
    <property type="component" value="Plasmid p1unnamed"/>
</dbReference>
<organism evidence="2 3">
    <name type="scientific">Apilactobacillus apisilvae</name>
    <dbReference type="NCBI Taxonomy" id="2923364"/>
    <lineage>
        <taxon>Bacteria</taxon>
        <taxon>Bacillati</taxon>
        <taxon>Bacillota</taxon>
        <taxon>Bacilli</taxon>
        <taxon>Lactobacillales</taxon>
        <taxon>Lactobacillaceae</taxon>
        <taxon>Apilactobacillus</taxon>
    </lineage>
</organism>
<dbReference type="RefSeq" id="WP_249511767.1">
    <property type="nucleotide sequence ID" value="NZ_CP093363.1"/>
</dbReference>
<dbReference type="PANTHER" id="PTHR13696:SF99">
    <property type="entry name" value="COBYRINIC ACID AC-DIAMIDE SYNTHASE"/>
    <property type="match status" value="1"/>
</dbReference>
<name>A0ABY4PJ05_9LACO</name>
<evidence type="ECO:0000313" key="2">
    <source>
        <dbReference type="EMBL" id="UQS85803.1"/>
    </source>
</evidence>